<dbReference type="RefSeq" id="WP_239138184.1">
    <property type="nucleotide sequence ID" value="NZ_BOMU01000028.1"/>
</dbReference>
<protein>
    <submittedName>
        <fullName evidence="5">Methyl-accepting chemotaxis protein</fullName>
    </submittedName>
</protein>
<dbReference type="PROSITE" id="PS50111">
    <property type="entry name" value="CHEMOTAXIS_TRANSDUC_2"/>
    <property type="match status" value="1"/>
</dbReference>
<dbReference type="GO" id="GO:0016020">
    <property type="term" value="C:membrane"/>
    <property type="evidence" value="ECO:0007669"/>
    <property type="project" value="InterPro"/>
</dbReference>
<dbReference type="PANTHER" id="PTHR32089:SF112">
    <property type="entry name" value="LYSOZYME-LIKE PROTEIN-RELATED"/>
    <property type="match status" value="1"/>
</dbReference>
<feature type="transmembrane region" description="Helical" evidence="3">
    <location>
        <begin position="219"/>
        <end position="240"/>
    </location>
</feature>
<evidence type="ECO:0000313" key="5">
    <source>
        <dbReference type="EMBL" id="SNR43313.1"/>
    </source>
</evidence>
<keyword evidence="3" id="KW-1133">Transmembrane helix</keyword>
<dbReference type="Proteomes" id="UP000198415">
    <property type="component" value="Unassembled WGS sequence"/>
</dbReference>
<reference evidence="5 6" key="1">
    <citation type="submission" date="2017-06" db="EMBL/GenBank/DDBJ databases">
        <authorList>
            <person name="Kim H.J."/>
            <person name="Triplett B.A."/>
        </authorList>
    </citation>
    <scope>NUCLEOTIDE SEQUENCE [LARGE SCALE GENOMIC DNA]</scope>
    <source>
        <strain evidence="5 6">DSM 43151</strain>
    </source>
</reference>
<evidence type="ECO:0000256" key="3">
    <source>
        <dbReference type="SAM" id="Phobius"/>
    </source>
</evidence>
<organism evidence="5 6">
    <name type="scientific">Actinoplanes regularis</name>
    <dbReference type="NCBI Taxonomy" id="52697"/>
    <lineage>
        <taxon>Bacteria</taxon>
        <taxon>Bacillati</taxon>
        <taxon>Actinomycetota</taxon>
        <taxon>Actinomycetes</taxon>
        <taxon>Micromonosporales</taxon>
        <taxon>Micromonosporaceae</taxon>
        <taxon>Actinoplanes</taxon>
    </lineage>
</organism>
<sequence>MSARPRRNLRQSTINMAAIGTLVLITGLLVLSVTTVRTAVGAQKRAYERQAQFKALGMRLQAASDYLTAEGRLYAATGDAQHLTNYWTEITATKTRDTVLAELKDLGATADELALVDEAKAKSDKLVGTESRSQRLMLEAAGTPEADMPAAIAQTALDAADEALSPAGKREVARTIMFDDAYAADKAVITAPIDEFQKQLNDRSASAVADATDQTNTSIALLIALAVALPLAIGSVLYLLQAKVGRVVVRFTDALHARDPHDLSFRLTPSGTRELSALAETFNEELESKLGLVRAVAGSVDALASASQELSVTGELVADNADQASAQVGVVNTAAEEVAGHVQSVAAASEQMGMSIREIAENANVAAQVGTNAVQLAESTNQTVTKLGESSQEIGNVIKMITAIAEQTNLLALNATIEAARAGDAGKGFAVVASEVKDLAQETSKATDDISRRINAIQNDSQGAVAAIAEITHVIDKINEYQTIIASAVEEQTATTHEINRSVSQAATGSERIASNLSGVSEAAQGVAAGIGEAKQATANLARMGSDLQSLIGHYHY</sequence>
<keyword evidence="6" id="KW-1185">Reference proteome</keyword>
<keyword evidence="1 2" id="KW-0807">Transducer</keyword>
<dbReference type="AlphaFoldDB" id="A0A238WAT0"/>
<keyword evidence="3" id="KW-0812">Transmembrane</keyword>
<dbReference type="Gene3D" id="1.10.287.950">
    <property type="entry name" value="Methyl-accepting chemotaxis protein"/>
    <property type="match status" value="1"/>
</dbReference>
<dbReference type="SUPFAM" id="SSF58104">
    <property type="entry name" value="Methyl-accepting chemotaxis protein (MCP) signaling domain"/>
    <property type="match status" value="1"/>
</dbReference>
<gene>
    <name evidence="5" type="ORF">SAMN06264365_102314</name>
</gene>
<dbReference type="GO" id="GO:0007165">
    <property type="term" value="P:signal transduction"/>
    <property type="evidence" value="ECO:0007669"/>
    <property type="project" value="UniProtKB-KW"/>
</dbReference>
<name>A0A238WAT0_9ACTN</name>
<evidence type="ECO:0000256" key="1">
    <source>
        <dbReference type="ARBA" id="ARBA00023224"/>
    </source>
</evidence>
<dbReference type="Pfam" id="PF00015">
    <property type="entry name" value="MCPsignal"/>
    <property type="match status" value="1"/>
</dbReference>
<evidence type="ECO:0000313" key="6">
    <source>
        <dbReference type="Proteomes" id="UP000198415"/>
    </source>
</evidence>
<evidence type="ECO:0000259" key="4">
    <source>
        <dbReference type="PROSITE" id="PS50111"/>
    </source>
</evidence>
<dbReference type="SMART" id="SM00283">
    <property type="entry name" value="MA"/>
    <property type="match status" value="1"/>
</dbReference>
<dbReference type="InterPro" id="IPR004089">
    <property type="entry name" value="MCPsignal_dom"/>
</dbReference>
<keyword evidence="3" id="KW-0472">Membrane</keyword>
<dbReference type="EMBL" id="FZNR01000002">
    <property type="protein sequence ID" value="SNR43313.1"/>
    <property type="molecule type" value="Genomic_DNA"/>
</dbReference>
<proteinExistence type="predicted"/>
<accession>A0A238WAT0</accession>
<dbReference type="PANTHER" id="PTHR32089">
    <property type="entry name" value="METHYL-ACCEPTING CHEMOTAXIS PROTEIN MCPB"/>
    <property type="match status" value="1"/>
</dbReference>
<evidence type="ECO:0000256" key="2">
    <source>
        <dbReference type="PROSITE-ProRule" id="PRU00284"/>
    </source>
</evidence>
<feature type="domain" description="Methyl-accepting transducer" evidence="4">
    <location>
        <begin position="313"/>
        <end position="528"/>
    </location>
</feature>